<reference evidence="2 3" key="1">
    <citation type="submission" date="2019-03" db="EMBL/GenBank/DDBJ databases">
        <title>Subsurface microbial communities from deep shales in Ohio and West Virginia, USA.</title>
        <authorList>
            <person name="Wrighton K."/>
        </authorList>
    </citation>
    <scope>NUCLEOTIDE SEQUENCE [LARGE SCALE GENOMIC DNA]</scope>
    <source>
        <strain evidence="2 3">MSL 6dP</strain>
    </source>
</reference>
<keyword evidence="1" id="KW-0812">Transmembrane</keyword>
<keyword evidence="1" id="KW-1133">Transmembrane helix</keyword>
<keyword evidence="3" id="KW-1185">Reference proteome</keyword>
<name>A0A4R8GYZ7_9FIRM</name>
<evidence type="ECO:0000256" key="1">
    <source>
        <dbReference type="SAM" id="Phobius"/>
    </source>
</evidence>
<keyword evidence="1" id="KW-0472">Membrane</keyword>
<feature type="transmembrane region" description="Helical" evidence="1">
    <location>
        <begin position="12"/>
        <end position="28"/>
    </location>
</feature>
<dbReference type="AlphaFoldDB" id="A0A4R8GYZ7"/>
<comment type="caution">
    <text evidence="2">The sequence shown here is derived from an EMBL/GenBank/DDBJ whole genome shotgun (WGS) entry which is preliminary data.</text>
</comment>
<evidence type="ECO:0000313" key="3">
    <source>
        <dbReference type="Proteomes" id="UP000295832"/>
    </source>
</evidence>
<proteinExistence type="predicted"/>
<accession>A0A4R8GYZ7</accession>
<evidence type="ECO:0000313" key="2">
    <source>
        <dbReference type="EMBL" id="TDX51649.1"/>
    </source>
</evidence>
<gene>
    <name evidence="2" type="ORF">C7959_11145</name>
</gene>
<dbReference type="STRING" id="926561.GCA_000379025_01274"/>
<protein>
    <submittedName>
        <fullName evidence="2">Uncharacterized protein</fullName>
    </submittedName>
</protein>
<sequence length="29" mass="3233">MGEYEEYGNESIVLFLILILLVLGINGGY</sequence>
<dbReference type="EMBL" id="SOEG01000011">
    <property type="protein sequence ID" value="TDX51649.1"/>
    <property type="molecule type" value="Genomic_DNA"/>
</dbReference>
<dbReference type="Proteomes" id="UP000295832">
    <property type="component" value="Unassembled WGS sequence"/>
</dbReference>
<organism evidence="2 3">
    <name type="scientific">Orenia marismortui</name>
    <dbReference type="NCBI Taxonomy" id="46469"/>
    <lineage>
        <taxon>Bacteria</taxon>
        <taxon>Bacillati</taxon>
        <taxon>Bacillota</taxon>
        <taxon>Clostridia</taxon>
        <taxon>Halanaerobiales</taxon>
        <taxon>Halobacteroidaceae</taxon>
        <taxon>Orenia</taxon>
    </lineage>
</organism>